<dbReference type="GO" id="GO:0000139">
    <property type="term" value="C:Golgi membrane"/>
    <property type="evidence" value="ECO:0007669"/>
    <property type="project" value="UniProtKB-SubCell"/>
</dbReference>
<dbReference type="GO" id="GO:0017119">
    <property type="term" value="C:Golgi transport complex"/>
    <property type="evidence" value="ECO:0007669"/>
    <property type="project" value="InterPro"/>
</dbReference>
<dbReference type="OrthoDB" id="249612at2759"/>
<proteinExistence type="inferred from homology"/>
<dbReference type="AlphaFoldDB" id="A0A899G9P4"/>
<evidence type="ECO:0000256" key="7">
    <source>
        <dbReference type="ARBA" id="ARBA00023136"/>
    </source>
</evidence>
<dbReference type="GO" id="GO:0007030">
    <property type="term" value="P:Golgi organization"/>
    <property type="evidence" value="ECO:0007669"/>
    <property type="project" value="TreeGrafter"/>
</dbReference>
<dbReference type="Proteomes" id="UP000663699">
    <property type="component" value="Chromosome 6"/>
</dbReference>
<evidence type="ECO:0000256" key="5">
    <source>
        <dbReference type="ARBA" id="ARBA00022927"/>
    </source>
</evidence>
<accession>A0A899G9P4</accession>
<dbReference type="PANTHER" id="PTHR21443">
    <property type="entry name" value="CONSERVED OLIGOMERIC GOLGI COMPLEX COMPONENT 7"/>
    <property type="match status" value="1"/>
</dbReference>
<comment type="subcellular location">
    <subcellularLocation>
        <location evidence="1">Golgi apparatus membrane</location>
        <topology evidence="1">Peripheral membrane protein</topology>
    </subcellularLocation>
</comment>
<keyword evidence="10" id="KW-1185">Reference proteome</keyword>
<sequence>MQTNTNEVIPSLSSLSFLPSTYINSFLTSATSLEEAQNITTNLLLSLESESRFTIDRLQEIVNEIIQQLPQLNCDIELLHNNIVVLLEILNKKKEYAETLKKGTNNHVIDNFLHLELIKERIKATHLILKEAKEWKNIEAKKKHIELLIKDKKFQEARDIINKLKRIVEVWRETNEYKERLDMIGILEQKIPDFTEKT</sequence>
<name>A0A899G9P4_9ASCO</name>
<evidence type="ECO:0000256" key="4">
    <source>
        <dbReference type="ARBA" id="ARBA00022448"/>
    </source>
</evidence>
<evidence type="ECO:0000256" key="2">
    <source>
        <dbReference type="ARBA" id="ARBA00005831"/>
    </source>
</evidence>
<gene>
    <name evidence="9" type="ORF">MERGE_002606</name>
</gene>
<protein>
    <recommendedName>
        <fullName evidence="3">Conserved oligomeric Golgi complex subunit 7</fullName>
    </recommendedName>
    <alternativeName>
        <fullName evidence="8">Component of oligomeric Golgi complex 7</fullName>
    </alternativeName>
</protein>
<evidence type="ECO:0000256" key="6">
    <source>
        <dbReference type="ARBA" id="ARBA00023034"/>
    </source>
</evidence>
<evidence type="ECO:0000313" key="9">
    <source>
        <dbReference type="EMBL" id="QSL65297.1"/>
    </source>
</evidence>
<dbReference type="PANTHER" id="PTHR21443:SF0">
    <property type="entry name" value="CONSERVED OLIGOMERIC GOLGI COMPLEX SUBUNIT 7"/>
    <property type="match status" value="1"/>
</dbReference>
<reference evidence="9" key="1">
    <citation type="submission" date="2020-06" db="EMBL/GenBank/DDBJ databases">
        <title>Genomes of multiple members of Pneumocystis genus reveal paths to human pathogen Pneumocystis jirovecii.</title>
        <authorList>
            <person name="Cisse O.H."/>
            <person name="Ma L."/>
            <person name="Dekker J."/>
            <person name="Khil P."/>
            <person name="Jo J."/>
            <person name="Brenchley J."/>
            <person name="Blair R."/>
            <person name="Pahar B."/>
            <person name="Chabe M."/>
            <person name="Van Rompay K.A."/>
            <person name="Keesler R."/>
            <person name="Sukura A."/>
            <person name="Hirsch V."/>
            <person name="Kutty G."/>
            <person name="Liu Y."/>
            <person name="Peng L."/>
            <person name="Chen J."/>
            <person name="Song J."/>
            <person name="Weissenbacher-Lang C."/>
            <person name="Xu J."/>
            <person name="Upham N.S."/>
            <person name="Stajich J.E."/>
            <person name="Cuomo C.A."/>
            <person name="Cushion M.T."/>
            <person name="Kovacs J.A."/>
        </authorList>
    </citation>
    <scope>NUCLEOTIDE SEQUENCE</scope>
    <source>
        <strain evidence="9">2A</strain>
    </source>
</reference>
<keyword evidence="5" id="KW-0653">Protein transport</keyword>
<evidence type="ECO:0000256" key="8">
    <source>
        <dbReference type="ARBA" id="ARBA00031345"/>
    </source>
</evidence>
<keyword evidence="7" id="KW-0472">Membrane</keyword>
<evidence type="ECO:0000256" key="1">
    <source>
        <dbReference type="ARBA" id="ARBA00004395"/>
    </source>
</evidence>
<evidence type="ECO:0000313" key="10">
    <source>
        <dbReference type="Proteomes" id="UP000663699"/>
    </source>
</evidence>
<dbReference type="InterPro" id="IPR019335">
    <property type="entry name" value="COG7"/>
</dbReference>
<dbReference type="EMBL" id="CP054537">
    <property type="protein sequence ID" value="QSL65297.1"/>
    <property type="molecule type" value="Genomic_DNA"/>
</dbReference>
<dbReference type="GO" id="GO:0006890">
    <property type="term" value="P:retrograde vesicle-mediated transport, Golgi to endoplasmic reticulum"/>
    <property type="evidence" value="ECO:0007669"/>
    <property type="project" value="TreeGrafter"/>
</dbReference>
<keyword evidence="6" id="KW-0333">Golgi apparatus</keyword>
<evidence type="ECO:0000256" key="3">
    <source>
        <dbReference type="ARBA" id="ARBA00020984"/>
    </source>
</evidence>
<dbReference type="GO" id="GO:0006886">
    <property type="term" value="P:intracellular protein transport"/>
    <property type="evidence" value="ECO:0007669"/>
    <property type="project" value="InterPro"/>
</dbReference>
<comment type="similarity">
    <text evidence="2">Belongs to the COG7 family.</text>
</comment>
<organism evidence="9 10">
    <name type="scientific">Pneumocystis wakefieldiae</name>
    <dbReference type="NCBI Taxonomy" id="38082"/>
    <lineage>
        <taxon>Eukaryota</taxon>
        <taxon>Fungi</taxon>
        <taxon>Dikarya</taxon>
        <taxon>Ascomycota</taxon>
        <taxon>Taphrinomycotina</taxon>
        <taxon>Pneumocystomycetes</taxon>
        <taxon>Pneumocystaceae</taxon>
        <taxon>Pneumocystis</taxon>
    </lineage>
</organism>
<keyword evidence="4" id="KW-0813">Transport</keyword>